<sequence>MSRYDMLANFEVNNMVRTFDEFYEYQSVLNNEKYMCFGSTIKLVDDIVASVSINKYNEHVQYFGVWDNSLTHVIFSTQDEGFVQLFDIDSILSNDCLKEFISINDIEDADLERFKLTRENIIVLFNLHSQILQKLKKDETIQKNVL</sequence>
<organism evidence="1 2">
    <name type="scientific">Serratia phage BF</name>
    <dbReference type="NCBI Taxonomy" id="1962671"/>
    <lineage>
        <taxon>Viruses</taxon>
        <taxon>Duplodnaviria</taxon>
        <taxon>Heunggongvirae</taxon>
        <taxon>Uroviricota</taxon>
        <taxon>Caudoviricetes</taxon>
        <taxon>Eneladusvirus</taxon>
        <taxon>Eneladusvirus BF</taxon>
    </lineage>
</organism>
<proteinExistence type="predicted"/>
<accession>A0A1S6UAW8</accession>
<dbReference type="OrthoDB" id="31430at10239"/>
<gene>
    <name evidence="1" type="ORF">BF_0370</name>
</gene>
<dbReference type="EMBL" id="KY630187">
    <property type="protein sequence ID" value="AQW88895.1"/>
    <property type="molecule type" value="Genomic_DNA"/>
</dbReference>
<evidence type="ECO:0000313" key="2">
    <source>
        <dbReference type="Proteomes" id="UP000221837"/>
    </source>
</evidence>
<protein>
    <submittedName>
        <fullName evidence="1">Uncharacterized protein</fullName>
    </submittedName>
</protein>
<reference evidence="1" key="1">
    <citation type="submission" date="2017-02" db="EMBL/GenBank/DDBJ databases">
        <title>Genome sequence of Serratia marcescens phage BF.</title>
        <authorList>
            <person name="Casey E."/>
            <person name="Fitzgerald B."/>
            <person name="Mahony J."/>
            <person name="Lugli G."/>
            <person name="Ventura M."/>
            <person name="van Sinderen D."/>
        </authorList>
    </citation>
    <scope>NUCLEOTIDE SEQUENCE [LARGE SCALE GENOMIC DNA]</scope>
</reference>
<name>A0A1S6UAW8_9CAUD</name>
<dbReference type="Proteomes" id="UP000221837">
    <property type="component" value="Genome"/>
</dbReference>
<evidence type="ECO:0000313" key="1">
    <source>
        <dbReference type="EMBL" id="AQW88895.1"/>
    </source>
</evidence>
<keyword evidence="2" id="KW-1185">Reference proteome</keyword>